<gene>
    <name evidence="2" type="ORF">D7S89_16745</name>
</gene>
<name>A0A494XBI9_9BURK</name>
<dbReference type="CDD" id="cd03443">
    <property type="entry name" value="PaaI_thioesterase"/>
    <property type="match status" value="1"/>
</dbReference>
<dbReference type="InterPro" id="IPR006683">
    <property type="entry name" value="Thioestr_dom"/>
</dbReference>
<dbReference type="Pfam" id="PF03061">
    <property type="entry name" value="4HBT"/>
    <property type="match status" value="1"/>
</dbReference>
<accession>A0A494XBI9</accession>
<dbReference type="AlphaFoldDB" id="A0A494XBI9"/>
<feature type="domain" description="Thioesterase" evidence="1">
    <location>
        <begin position="69"/>
        <end position="139"/>
    </location>
</feature>
<dbReference type="Gene3D" id="3.10.129.10">
    <property type="entry name" value="Hotdog Thioesterase"/>
    <property type="match status" value="1"/>
</dbReference>
<dbReference type="EMBL" id="RBZV01000006">
    <property type="protein sequence ID" value="RKP46991.1"/>
    <property type="molecule type" value="Genomic_DNA"/>
</dbReference>
<keyword evidence="3" id="KW-1185">Reference proteome</keyword>
<sequence>MGLSTTWAADALSVPGTAEDRAQWQARLGAMPILEHLGAALDLSDERVVRLALVRRTRAHTGGLGTEALNGAIIAGLMDCAMSVAGIVHFRGRTCGTVQLSIQFMKPVRAAQPVVECWAVRRSSSVVFLEARLIDGDGRPSVMATGMVGVARLAKRDSGTDGRSNWLNTADLETRDAA</sequence>
<dbReference type="OrthoDB" id="8809459at2"/>
<organism evidence="2 3">
    <name type="scientific">Trinickia fusca</name>
    <dbReference type="NCBI Taxonomy" id="2419777"/>
    <lineage>
        <taxon>Bacteria</taxon>
        <taxon>Pseudomonadati</taxon>
        <taxon>Pseudomonadota</taxon>
        <taxon>Betaproteobacteria</taxon>
        <taxon>Burkholderiales</taxon>
        <taxon>Burkholderiaceae</taxon>
        <taxon>Trinickia</taxon>
    </lineage>
</organism>
<dbReference type="RefSeq" id="WP_121278954.1">
    <property type="nucleotide sequence ID" value="NZ_RBZV01000006.1"/>
</dbReference>
<dbReference type="GO" id="GO:0016790">
    <property type="term" value="F:thiolester hydrolase activity"/>
    <property type="evidence" value="ECO:0007669"/>
    <property type="project" value="UniProtKB-ARBA"/>
</dbReference>
<dbReference type="InterPro" id="IPR029069">
    <property type="entry name" value="HotDog_dom_sf"/>
</dbReference>
<evidence type="ECO:0000313" key="3">
    <source>
        <dbReference type="Proteomes" id="UP000280434"/>
    </source>
</evidence>
<evidence type="ECO:0000313" key="2">
    <source>
        <dbReference type="EMBL" id="RKP46991.1"/>
    </source>
</evidence>
<dbReference type="Proteomes" id="UP000280434">
    <property type="component" value="Unassembled WGS sequence"/>
</dbReference>
<protein>
    <submittedName>
        <fullName evidence="2">PaaI family thioesterase</fullName>
    </submittedName>
</protein>
<evidence type="ECO:0000259" key="1">
    <source>
        <dbReference type="Pfam" id="PF03061"/>
    </source>
</evidence>
<proteinExistence type="predicted"/>
<dbReference type="SUPFAM" id="SSF54637">
    <property type="entry name" value="Thioesterase/thiol ester dehydrase-isomerase"/>
    <property type="match status" value="1"/>
</dbReference>
<comment type="caution">
    <text evidence="2">The sequence shown here is derived from an EMBL/GenBank/DDBJ whole genome shotgun (WGS) entry which is preliminary data.</text>
</comment>
<reference evidence="2 3" key="1">
    <citation type="submission" date="2018-10" db="EMBL/GenBank/DDBJ databases">
        <title>Paraburkholderia sp. 7MK8-2, isolated from soil.</title>
        <authorList>
            <person name="Gao Z.-H."/>
            <person name="Qiu L.-H."/>
        </authorList>
    </citation>
    <scope>NUCLEOTIDE SEQUENCE [LARGE SCALE GENOMIC DNA]</scope>
    <source>
        <strain evidence="2 3">7MK8-2</strain>
    </source>
</reference>